<keyword evidence="2" id="KW-1185">Reference proteome</keyword>
<organism evidence="1 2">
    <name type="scientific">Colletotrichum cuscutae</name>
    <dbReference type="NCBI Taxonomy" id="1209917"/>
    <lineage>
        <taxon>Eukaryota</taxon>
        <taxon>Fungi</taxon>
        <taxon>Dikarya</taxon>
        <taxon>Ascomycota</taxon>
        <taxon>Pezizomycotina</taxon>
        <taxon>Sordariomycetes</taxon>
        <taxon>Hypocreomycetidae</taxon>
        <taxon>Glomerellales</taxon>
        <taxon>Glomerellaceae</taxon>
        <taxon>Colletotrichum</taxon>
        <taxon>Colletotrichum acutatum species complex</taxon>
    </lineage>
</organism>
<sequence>MCKYITHLRVCNVCSHQDTVLISERPCFLAKKNGVFGSCDAGISSDRSCTRNHCWKCKERVRRIPRPSSVSRHISFH</sequence>
<reference evidence="1" key="1">
    <citation type="submission" date="2016-11" db="EMBL/GenBank/DDBJ databases">
        <title>The genome sequence of Colletotrichum cuscutae.</title>
        <authorList>
            <person name="Baroncelli R."/>
        </authorList>
    </citation>
    <scope>NUCLEOTIDE SEQUENCE</scope>
    <source>
        <strain evidence="1">IMI 304802</strain>
    </source>
</reference>
<protein>
    <submittedName>
        <fullName evidence="1">Uncharacterized protein</fullName>
    </submittedName>
</protein>
<name>A0AAI9XP22_9PEZI</name>
<dbReference type="Proteomes" id="UP001239213">
    <property type="component" value="Unassembled WGS sequence"/>
</dbReference>
<evidence type="ECO:0000313" key="1">
    <source>
        <dbReference type="EMBL" id="KAK1457289.1"/>
    </source>
</evidence>
<accession>A0AAI9XP22</accession>
<evidence type="ECO:0000313" key="2">
    <source>
        <dbReference type="Proteomes" id="UP001239213"/>
    </source>
</evidence>
<gene>
    <name evidence="1" type="ORF">CCUS01_01756</name>
</gene>
<dbReference type="EMBL" id="MPDP01000282">
    <property type="protein sequence ID" value="KAK1457289.1"/>
    <property type="molecule type" value="Genomic_DNA"/>
</dbReference>
<dbReference type="AlphaFoldDB" id="A0AAI9XP22"/>
<comment type="caution">
    <text evidence="1">The sequence shown here is derived from an EMBL/GenBank/DDBJ whole genome shotgun (WGS) entry which is preliminary data.</text>
</comment>
<proteinExistence type="predicted"/>